<proteinExistence type="predicted"/>
<feature type="compositionally biased region" description="Basic and acidic residues" evidence="1">
    <location>
        <begin position="242"/>
        <end position="254"/>
    </location>
</feature>
<dbReference type="PANTHER" id="PTHR23150:SF35">
    <property type="entry name" value="BLL6746 PROTEIN"/>
    <property type="match status" value="1"/>
</dbReference>
<reference evidence="3" key="1">
    <citation type="submission" date="2019-02" db="EMBL/GenBank/DDBJ databases">
        <authorList>
            <person name="Gruber-Vodicka R. H."/>
            <person name="Seah K. B. B."/>
        </authorList>
    </citation>
    <scope>NUCLEOTIDE SEQUENCE</scope>
    <source>
        <strain evidence="3">BECK_M7</strain>
    </source>
</reference>
<sequence length="796" mass="87118">MISGIGFGVDFKEENNDESNAIPIPMRRILVGVGFVCAPRCVAMPSGTAVEKILSFSREPRKIFTIEMKFAVCTALSRFRKLHVVDMGMISADSGISGAPIFGTSELRRGHRGSAILLGIIMLAGLVGWGDGQCLEGQTTPEASDSFQPKAETLSIPLEALNEDYIRARLVRELDSEPTPGITHPSPPRPEPEVSFTVPLVLLGELDNERLSKATEPSQIPFKGTSQTHTEPPRGILQAHSETPREDHFEEKPPRASRQSLGAPIAQDRPNTVWIILPLLLSIVVLVWFARHWRLRWIARHGESPYSDDSFGNLHFSDPLKNISTDSGVRTVPHRHCDARHCSAPTMLGERAHRTEPPHESGLTAHGQGHIAGEQVTHRGPSETARSYPDLLPSAEDNPPDMQRAEKMVDESVGTINRDAEISEAHPVGAHALRSTRIMVPHRPIEEIAPAPAPAPAPAHERAAVLPSNDVVLVRLVAGFPFPDPGVHYRHAPKMVLLAGREGGQEGSIPGVGDLDIVGVGDLSGVEDPHKGNEHEIPAPFTRFRDALEGGGSGPEMVVIPAGEFMMGSPESEPGRYFDEGPRHRVQFGKPFALGVTAATFENYDRFALATGRKLPDDWNWGRGKRPVIHVGWRDATAYAEWLSQETSEKYRLPTEAEWEYAARAGSSGSFSTGEHLDTSLANYDGSHDCIGGTGNGLSRRETLPVRAFPANSWGLHEMHGNVWEWTMDCWHGSYRGSLTHGGAWGEGDDGNCSLRVIRGGSWNGRSRNLRSASRDKSSMDEANFFIGFRLARELF</sequence>
<dbReference type="InterPro" id="IPR042095">
    <property type="entry name" value="SUMF_sf"/>
</dbReference>
<organism evidence="3">
    <name type="scientific">Candidatus Kentrum sp. LFY</name>
    <dbReference type="NCBI Taxonomy" id="2126342"/>
    <lineage>
        <taxon>Bacteria</taxon>
        <taxon>Pseudomonadati</taxon>
        <taxon>Pseudomonadota</taxon>
        <taxon>Gammaproteobacteria</taxon>
        <taxon>Candidatus Kentrum</taxon>
    </lineage>
</organism>
<feature type="region of interest" description="Disordered" evidence="1">
    <location>
        <begin position="213"/>
        <end position="264"/>
    </location>
</feature>
<dbReference type="GO" id="GO:0120147">
    <property type="term" value="F:formylglycine-generating oxidase activity"/>
    <property type="evidence" value="ECO:0007669"/>
    <property type="project" value="TreeGrafter"/>
</dbReference>
<dbReference type="InterPro" id="IPR016187">
    <property type="entry name" value="CTDL_fold"/>
</dbReference>
<protein>
    <submittedName>
        <fullName evidence="3">Formylglycine-generating enzyme, required for sulfatase activity, contains SUMF1/FGE domain</fullName>
    </submittedName>
</protein>
<gene>
    <name evidence="3" type="ORF">BECKLFY1418B_GA0070995_100368</name>
</gene>
<dbReference type="AlphaFoldDB" id="A0A450U5N2"/>
<dbReference type="SUPFAM" id="SSF56436">
    <property type="entry name" value="C-type lectin-like"/>
    <property type="match status" value="1"/>
</dbReference>
<accession>A0A450U5N2</accession>
<dbReference type="Pfam" id="PF03781">
    <property type="entry name" value="FGE-sulfatase"/>
    <property type="match status" value="1"/>
</dbReference>
<evidence type="ECO:0000313" key="3">
    <source>
        <dbReference type="EMBL" id="VFJ86506.1"/>
    </source>
</evidence>
<dbReference type="InterPro" id="IPR051043">
    <property type="entry name" value="Sulfatase_Mod_Factor_Kinase"/>
</dbReference>
<name>A0A450U5N2_9GAMM</name>
<dbReference type="PANTHER" id="PTHR23150">
    <property type="entry name" value="SULFATASE MODIFYING FACTOR 1, 2"/>
    <property type="match status" value="1"/>
</dbReference>
<evidence type="ECO:0000259" key="2">
    <source>
        <dbReference type="Pfam" id="PF03781"/>
    </source>
</evidence>
<dbReference type="EMBL" id="CAADFF010000003">
    <property type="protein sequence ID" value="VFJ86506.1"/>
    <property type="molecule type" value="Genomic_DNA"/>
</dbReference>
<feature type="region of interest" description="Disordered" evidence="1">
    <location>
        <begin position="375"/>
        <end position="397"/>
    </location>
</feature>
<evidence type="ECO:0000256" key="1">
    <source>
        <dbReference type="SAM" id="MobiDB-lite"/>
    </source>
</evidence>
<feature type="domain" description="Sulfatase-modifying factor enzyme-like" evidence="2">
    <location>
        <begin position="554"/>
        <end position="793"/>
    </location>
</feature>
<dbReference type="Gene3D" id="3.90.1580.10">
    <property type="entry name" value="paralog of FGE (formylglycine-generating enzyme)"/>
    <property type="match status" value="1"/>
</dbReference>
<dbReference type="InterPro" id="IPR005532">
    <property type="entry name" value="SUMF_dom"/>
</dbReference>